<evidence type="ECO:0000313" key="2">
    <source>
        <dbReference type="EMBL" id="KAF4627957.1"/>
    </source>
</evidence>
<dbReference type="Gene3D" id="3.30.429.10">
    <property type="entry name" value="Macrophage Migration Inhibitory Factor"/>
    <property type="match status" value="1"/>
</dbReference>
<dbReference type="AlphaFoldDB" id="A0A8H4VZF8"/>
<proteinExistence type="predicted"/>
<dbReference type="InterPro" id="IPR014347">
    <property type="entry name" value="Tautomerase/MIF_sf"/>
</dbReference>
<feature type="domain" description="Tautomerase cis-CaaD-like" evidence="1">
    <location>
        <begin position="62"/>
        <end position="159"/>
    </location>
</feature>
<dbReference type="OrthoDB" id="2129288at2759"/>
<keyword evidence="3" id="KW-1185">Reference proteome</keyword>
<comment type="caution">
    <text evidence="2">The sequence shown here is derived from an EMBL/GenBank/DDBJ whole genome shotgun (WGS) entry which is preliminary data.</text>
</comment>
<evidence type="ECO:0000313" key="3">
    <source>
        <dbReference type="Proteomes" id="UP000566819"/>
    </source>
</evidence>
<dbReference type="Pfam" id="PF14832">
    <property type="entry name" value="Tautomerase_3"/>
    <property type="match status" value="1"/>
</dbReference>
<dbReference type="InterPro" id="IPR028116">
    <property type="entry name" value="Cis-CaaD-like"/>
</dbReference>
<reference evidence="2 3" key="1">
    <citation type="submission" date="2020-03" db="EMBL/GenBank/DDBJ databases">
        <title>Draft Genome Sequence of Cudoniella acicularis.</title>
        <authorList>
            <person name="Buettner E."/>
            <person name="Kellner H."/>
        </authorList>
    </citation>
    <scope>NUCLEOTIDE SEQUENCE [LARGE SCALE GENOMIC DNA]</scope>
    <source>
        <strain evidence="2 3">DSM 108380</strain>
    </source>
</reference>
<organism evidence="2 3">
    <name type="scientific">Cudoniella acicularis</name>
    <dbReference type="NCBI Taxonomy" id="354080"/>
    <lineage>
        <taxon>Eukaryota</taxon>
        <taxon>Fungi</taxon>
        <taxon>Dikarya</taxon>
        <taxon>Ascomycota</taxon>
        <taxon>Pezizomycotina</taxon>
        <taxon>Leotiomycetes</taxon>
        <taxon>Helotiales</taxon>
        <taxon>Tricladiaceae</taxon>
        <taxon>Cudoniella</taxon>
    </lineage>
</organism>
<gene>
    <name evidence="2" type="ORF">G7Y89_g10199</name>
</gene>
<name>A0A8H4VZF8_9HELO</name>
<evidence type="ECO:0000259" key="1">
    <source>
        <dbReference type="Pfam" id="PF14832"/>
    </source>
</evidence>
<protein>
    <recommendedName>
        <fullName evidence="1">Tautomerase cis-CaaD-like domain-containing protein</fullName>
    </recommendedName>
</protein>
<dbReference type="Proteomes" id="UP000566819">
    <property type="component" value="Unassembled WGS sequence"/>
</dbReference>
<dbReference type="EMBL" id="JAAMPI010000884">
    <property type="protein sequence ID" value="KAF4627957.1"/>
    <property type="molecule type" value="Genomic_DNA"/>
</dbReference>
<sequence length="172" mass="20206">MHLKGICASLSFNATRDFKQNLKTKASYNCNSTNPEENHWRHLKVQKDRNSCIPTRPIKRSIPEDSFFIGGELTKGKFVRLTLEHIAINFKDFGVERGDAMSKKFLAFVGEVLKERFEPKGWRWEFNILETDRKLWRVQSIEPPPLNSDAMKVWDREQKGVEWRENFDAAFD</sequence>
<accession>A0A8H4VZF8</accession>